<feature type="transmembrane region" description="Helical" evidence="13">
    <location>
        <begin position="170"/>
        <end position="189"/>
    </location>
</feature>
<dbReference type="InterPro" id="IPR003593">
    <property type="entry name" value="AAA+_ATPase"/>
</dbReference>
<evidence type="ECO:0000256" key="4">
    <source>
        <dbReference type="ARBA" id="ARBA00022448"/>
    </source>
</evidence>
<feature type="transmembrane region" description="Helical" evidence="13">
    <location>
        <begin position="65"/>
        <end position="86"/>
    </location>
</feature>
<evidence type="ECO:0000256" key="12">
    <source>
        <dbReference type="ARBA" id="ARBA00040960"/>
    </source>
</evidence>
<comment type="subcellular location">
    <subcellularLocation>
        <location evidence="1">Cell membrane</location>
        <topology evidence="1">Multi-pass membrane protein</topology>
    </subcellularLocation>
</comment>
<comment type="similarity">
    <text evidence="2">Belongs to the ABC transporter superfamily. Drug exporter-2 (TC 3.A.1.117) family.</text>
</comment>
<evidence type="ECO:0000259" key="14">
    <source>
        <dbReference type="PROSITE" id="PS50893"/>
    </source>
</evidence>
<evidence type="ECO:0000259" key="15">
    <source>
        <dbReference type="PROSITE" id="PS50929"/>
    </source>
</evidence>
<gene>
    <name evidence="16" type="primary">mdlB</name>
    <name evidence="16" type="ORF">BUCIPSPA2889_311</name>
</gene>
<dbReference type="GO" id="GO:0005737">
    <property type="term" value="C:cytoplasm"/>
    <property type="evidence" value="ECO:0007669"/>
    <property type="project" value="UniProtKB-ARBA"/>
</dbReference>
<dbReference type="SMART" id="SM00382">
    <property type="entry name" value="AAA"/>
    <property type="match status" value="1"/>
</dbReference>
<dbReference type="GO" id="GO:0015421">
    <property type="term" value="F:ABC-type oligopeptide transporter activity"/>
    <property type="evidence" value="ECO:0007669"/>
    <property type="project" value="TreeGrafter"/>
</dbReference>
<dbReference type="PROSITE" id="PS00211">
    <property type="entry name" value="ABC_TRANSPORTER_1"/>
    <property type="match status" value="1"/>
</dbReference>
<accession>A0A451DFM8</accession>
<dbReference type="InterPro" id="IPR027417">
    <property type="entry name" value="P-loop_NTPase"/>
</dbReference>
<feature type="transmembrane region" description="Helical" evidence="13">
    <location>
        <begin position="25"/>
        <end position="45"/>
    </location>
</feature>
<evidence type="ECO:0000256" key="11">
    <source>
        <dbReference type="ARBA" id="ARBA00034018"/>
    </source>
</evidence>
<protein>
    <recommendedName>
        <fullName evidence="12">Multidrug resistance-like ATP-binding protein MdlB</fullName>
        <ecNumber evidence="3">7.6.2.2</ecNumber>
    </recommendedName>
</protein>
<reference evidence="16" key="1">
    <citation type="submission" date="2019-02" db="EMBL/GenBank/DDBJ databases">
        <authorList>
            <person name="Manzano-Marin A."/>
            <person name="Manzano-Marin A."/>
        </authorList>
    </citation>
    <scope>NUCLEOTIDE SEQUENCE</scope>
    <source>
        <strain evidence="16">BuCipseudotsugae</strain>
    </source>
</reference>
<evidence type="ECO:0000256" key="10">
    <source>
        <dbReference type="ARBA" id="ARBA00023136"/>
    </source>
</evidence>
<keyword evidence="9 13" id="KW-1133">Transmembrane helix</keyword>
<comment type="catalytic activity">
    <reaction evidence="11">
        <text>ATP + H2O + xenobioticSide 1 = ADP + phosphate + xenobioticSide 2.</text>
        <dbReference type="EC" id="7.6.2.2"/>
    </reaction>
</comment>
<evidence type="ECO:0000256" key="7">
    <source>
        <dbReference type="ARBA" id="ARBA00022741"/>
    </source>
</evidence>
<feature type="transmembrane region" description="Helical" evidence="13">
    <location>
        <begin position="251"/>
        <end position="275"/>
    </location>
</feature>
<dbReference type="AlphaFoldDB" id="A0A451DFM8"/>
<keyword evidence="10 13" id="KW-0472">Membrane</keyword>
<evidence type="ECO:0000256" key="6">
    <source>
        <dbReference type="ARBA" id="ARBA00022692"/>
    </source>
</evidence>
<proteinExistence type="inferred from homology"/>
<dbReference type="Gene3D" id="3.40.50.300">
    <property type="entry name" value="P-loop containing nucleotide triphosphate hydrolases"/>
    <property type="match status" value="1"/>
</dbReference>
<name>A0A451DFM8_9GAMM</name>
<evidence type="ECO:0000313" key="16">
    <source>
        <dbReference type="EMBL" id="VFP85429.1"/>
    </source>
</evidence>
<dbReference type="PANTHER" id="PTHR43394:SF1">
    <property type="entry name" value="ATP-BINDING CASSETTE SUB-FAMILY B MEMBER 10, MITOCHONDRIAL"/>
    <property type="match status" value="1"/>
</dbReference>
<evidence type="ECO:0000256" key="8">
    <source>
        <dbReference type="ARBA" id="ARBA00022840"/>
    </source>
</evidence>
<feature type="transmembrane region" description="Helical" evidence="13">
    <location>
        <begin position="147"/>
        <end position="164"/>
    </location>
</feature>
<dbReference type="InterPro" id="IPR011527">
    <property type="entry name" value="ABC1_TM_dom"/>
</dbReference>
<keyword evidence="4" id="KW-0813">Transport</keyword>
<organism evidence="16">
    <name type="scientific">Buchnera aphidicola</name>
    <name type="common">Cinara pseudotsugae</name>
    <dbReference type="NCBI Taxonomy" id="2518978"/>
    <lineage>
        <taxon>Bacteria</taxon>
        <taxon>Pseudomonadati</taxon>
        <taxon>Pseudomonadota</taxon>
        <taxon>Gammaproteobacteria</taxon>
        <taxon>Enterobacterales</taxon>
        <taxon>Erwiniaceae</taxon>
        <taxon>Buchnera</taxon>
    </lineage>
</organism>
<evidence type="ECO:0000256" key="2">
    <source>
        <dbReference type="ARBA" id="ARBA00006526"/>
    </source>
</evidence>
<feature type="domain" description="ABC transporter" evidence="14">
    <location>
        <begin position="342"/>
        <end position="576"/>
    </location>
</feature>
<dbReference type="InterPro" id="IPR036640">
    <property type="entry name" value="ABC1_TM_sf"/>
</dbReference>
<dbReference type="SUPFAM" id="SSF52540">
    <property type="entry name" value="P-loop containing nucleoside triphosphate hydrolases"/>
    <property type="match status" value="1"/>
</dbReference>
<keyword evidence="6 13" id="KW-0812">Transmembrane</keyword>
<dbReference type="InterPro" id="IPR039421">
    <property type="entry name" value="Type_1_exporter"/>
</dbReference>
<dbReference type="InterPro" id="IPR017871">
    <property type="entry name" value="ABC_transporter-like_CS"/>
</dbReference>
<dbReference type="PANTHER" id="PTHR43394">
    <property type="entry name" value="ATP-DEPENDENT PERMEASE MDL1, MITOCHONDRIAL"/>
    <property type="match status" value="1"/>
</dbReference>
<dbReference type="EC" id="7.6.2.2" evidence="3"/>
<evidence type="ECO:0000256" key="13">
    <source>
        <dbReference type="SAM" id="Phobius"/>
    </source>
</evidence>
<dbReference type="PROSITE" id="PS50929">
    <property type="entry name" value="ABC_TM1F"/>
    <property type="match status" value="1"/>
</dbReference>
<dbReference type="GO" id="GO:0005886">
    <property type="term" value="C:plasma membrane"/>
    <property type="evidence" value="ECO:0007669"/>
    <property type="project" value="UniProtKB-SubCell"/>
</dbReference>
<evidence type="ECO:0000256" key="3">
    <source>
        <dbReference type="ARBA" id="ARBA00012191"/>
    </source>
</evidence>
<evidence type="ECO:0000256" key="5">
    <source>
        <dbReference type="ARBA" id="ARBA00022475"/>
    </source>
</evidence>
<dbReference type="InterPro" id="IPR003439">
    <property type="entry name" value="ABC_transporter-like_ATP-bd"/>
</dbReference>
<dbReference type="EMBL" id="LR217727">
    <property type="protein sequence ID" value="VFP85429.1"/>
    <property type="molecule type" value="Genomic_DNA"/>
</dbReference>
<evidence type="ECO:0000256" key="1">
    <source>
        <dbReference type="ARBA" id="ARBA00004651"/>
    </source>
</evidence>
<dbReference type="Pfam" id="PF00664">
    <property type="entry name" value="ABC_membrane"/>
    <property type="match status" value="1"/>
</dbReference>
<dbReference type="PROSITE" id="PS50893">
    <property type="entry name" value="ABC_TRANSPORTER_2"/>
    <property type="match status" value="1"/>
</dbReference>
<dbReference type="FunFam" id="3.40.50.300:FF:000604">
    <property type="entry name" value="ABC transporter B family member 28"/>
    <property type="match status" value="1"/>
</dbReference>
<feature type="domain" description="ABC transmembrane type-1" evidence="15">
    <location>
        <begin position="27"/>
        <end position="311"/>
    </location>
</feature>
<keyword evidence="7" id="KW-0547">Nucleotide-binding</keyword>
<evidence type="ECO:0000256" key="9">
    <source>
        <dbReference type="ARBA" id="ARBA00022989"/>
    </source>
</evidence>
<keyword evidence="8 16" id="KW-0067">ATP-binding</keyword>
<keyword evidence="5" id="KW-1003">Cell membrane</keyword>
<dbReference type="Gene3D" id="1.20.1560.10">
    <property type="entry name" value="ABC transporter type 1, transmembrane domain"/>
    <property type="match status" value="1"/>
</dbReference>
<dbReference type="GO" id="GO:0016887">
    <property type="term" value="F:ATP hydrolysis activity"/>
    <property type="evidence" value="ECO:0007669"/>
    <property type="project" value="InterPro"/>
</dbReference>
<dbReference type="GO" id="GO:0005524">
    <property type="term" value="F:ATP binding"/>
    <property type="evidence" value="ECO:0007669"/>
    <property type="project" value="UniProtKB-KW"/>
</dbReference>
<dbReference type="GO" id="GO:0008559">
    <property type="term" value="F:ABC-type xenobiotic transporter activity"/>
    <property type="evidence" value="ECO:0007669"/>
    <property type="project" value="UniProtKB-EC"/>
</dbReference>
<keyword evidence="16" id="KW-0378">Hydrolase</keyword>
<dbReference type="Pfam" id="PF00005">
    <property type="entry name" value="ABC_tran"/>
    <property type="match status" value="1"/>
</dbReference>
<dbReference type="SUPFAM" id="SSF90123">
    <property type="entry name" value="ABC transporter transmembrane region"/>
    <property type="match status" value="1"/>
</dbReference>
<sequence>MEEKKYSSWNIIKRLLSYYSKKKNLLILSCILIILSTITEIASPIILSNFINNVINNNIFKKKSIILLIIYFIMLQIFSSLFNYLYSIYFSKLSTEIITELRIKMMKTALKQPMKIFDKKPISSIVTKIVTDTESVKEFYEVIVSSFLKNSILFTVILATMFILEWRMALISSIITPIIIIIIIIHQHYSKPIIKKIKNSLSKLNNTISEIINGITIIQQFKQEKNFIKQINIINNNNYINKMNILKIDGLLLRPLLTLISSIILSSIILILQLFPAVIVKISILHTFINYLRHLNEPIITIANQQTILQQAIVSSERIFKFIDSPSQIYGSNTEPLNSGQIKLNHIFFKYPQTKKNILKNININIPDKSCVALVGKTGSGKTTLSNLILGHYSVTKGTIYVDKKPINSLSHKILRKNIAIVQQEPTILYGNLIKNISLDRKIEQKKIIRALQKSQLQELIENLPDGYMSILGQHGNSLSQGEKQLIGIARILVSNPKILIFDEATASIDSESEQKIQKILLSIRKKSTVIIIAHRLSTIVDADMIIVLDKGKIVERGSHEQLIKKKGLYYSMYTYQKNNKSI</sequence>